<dbReference type="Proteomes" id="UP000325273">
    <property type="component" value="Unassembled WGS sequence"/>
</dbReference>
<protein>
    <submittedName>
        <fullName evidence="2">Alpha/beta hydrolase</fullName>
    </submittedName>
</protein>
<dbReference type="PANTHER" id="PTHR43798:SF33">
    <property type="entry name" value="HYDROLASE, PUTATIVE (AFU_ORTHOLOGUE AFUA_2G14860)-RELATED"/>
    <property type="match status" value="1"/>
</dbReference>
<accession>A0A5B0GAF1</accession>
<dbReference type="GO" id="GO:0016020">
    <property type="term" value="C:membrane"/>
    <property type="evidence" value="ECO:0007669"/>
    <property type="project" value="TreeGrafter"/>
</dbReference>
<reference evidence="2 3" key="1">
    <citation type="submission" date="2019-08" db="EMBL/GenBank/DDBJ databases">
        <title>Paraburkholderia sp. DCY113.</title>
        <authorList>
            <person name="Kang J."/>
        </authorList>
    </citation>
    <scope>NUCLEOTIDE SEQUENCE [LARGE SCALE GENOMIC DNA]</scope>
    <source>
        <strain evidence="2 3">DCY113</strain>
    </source>
</reference>
<dbReference type="AlphaFoldDB" id="A0A5B0GAF1"/>
<comment type="caution">
    <text evidence="2">The sequence shown here is derived from an EMBL/GenBank/DDBJ whole genome shotgun (WGS) entry which is preliminary data.</text>
</comment>
<gene>
    <name evidence="2" type="ORF">FVF58_41355</name>
</gene>
<dbReference type="InterPro" id="IPR050266">
    <property type="entry name" value="AB_hydrolase_sf"/>
</dbReference>
<sequence length="294" mass="33299">MSIWIDFLGAEVRYVHTPRFGATRVIEAGRQHRETLVLMHGIGGHVEAYAKNVVALAQHYHVIAFDFVGQGLSEKKTDLSYEIDDYVEQLRELLDALDIERAHVSGESLGGVVTGCFAVKYPQRVRRIVLNTTGGIPIVSEQGHRDLKNLAELSQRNFGKPPTAESVRARMQWLIHESNWHLLDDELIGSRLAIYSRPDFQQSAPLVFGRLMRKAGDDSQRMDMIELERLQCETLLLWTKHNPIHDVHAAQAALPRIAKGTLYVMQGDAAHWPQYEHPEEFNAVMRSFLSTGQV</sequence>
<evidence type="ECO:0000259" key="1">
    <source>
        <dbReference type="Pfam" id="PF00561"/>
    </source>
</evidence>
<dbReference type="PRINTS" id="PR00111">
    <property type="entry name" value="ABHYDROLASE"/>
</dbReference>
<name>A0A5B0GAF1_9BURK</name>
<dbReference type="InterPro" id="IPR029058">
    <property type="entry name" value="AB_hydrolase_fold"/>
</dbReference>
<evidence type="ECO:0000313" key="2">
    <source>
        <dbReference type="EMBL" id="KAA0999725.1"/>
    </source>
</evidence>
<dbReference type="Pfam" id="PF00561">
    <property type="entry name" value="Abhydrolase_1"/>
    <property type="match status" value="1"/>
</dbReference>
<keyword evidence="3" id="KW-1185">Reference proteome</keyword>
<organism evidence="2 3">
    <name type="scientific">Paraburkholderia panacisoli</name>
    <dbReference type="NCBI Taxonomy" id="2603818"/>
    <lineage>
        <taxon>Bacteria</taxon>
        <taxon>Pseudomonadati</taxon>
        <taxon>Pseudomonadota</taxon>
        <taxon>Betaproteobacteria</taxon>
        <taxon>Burkholderiales</taxon>
        <taxon>Burkholderiaceae</taxon>
        <taxon>Paraburkholderia</taxon>
    </lineage>
</organism>
<dbReference type="InterPro" id="IPR000073">
    <property type="entry name" value="AB_hydrolase_1"/>
</dbReference>
<dbReference type="GO" id="GO:0016787">
    <property type="term" value="F:hydrolase activity"/>
    <property type="evidence" value="ECO:0007669"/>
    <property type="project" value="UniProtKB-KW"/>
</dbReference>
<dbReference type="SUPFAM" id="SSF53474">
    <property type="entry name" value="alpha/beta-Hydrolases"/>
    <property type="match status" value="1"/>
</dbReference>
<dbReference type="EMBL" id="VTUZ01000047">
    <property type="protein sequence ID" value="KAA0999725.1"/>
    <property type="molecule type" value="Genomic_DNA"/>
</dbReference>
<keyword evidence="2" id="KW-0378">Hydrolase</keyword>
<dbReference type="RefSeq" id="WP_149675408.1">
    <property type="nucleotide sequence ID" value="NZ_VTUZ01000047.1"/>
</dbReference>
<proteinExistence type="predicted"/>
<feature type="domain" description="AB hydrolase-1" evidence="1">
    <location>
        <begin position="35"/>
        <end position="278"/>
    </location>
</feature>
<evidence type="ECO:0000313" key="3">
    <source>
        <dbReference type="Proteomes" id="UP000325273"/>
    </source>
</evidence>
<dbReference type="PANTHER" id="PTHR43798">
    <property type="entry name" value="MONOACYLGLYCEROL LIPASE"/>
    <property type="match status" value="1"/>
</dbReference>
<dbReference type="Gene3D" id="3.40.50.1820">
    <property type="entry name" value="alpha/beta hydrolase"/>
    <property type="match status" value="1"/>
</dbReference>